<dbReference type="OrthoDB" id="5650356at2"/>
<name>A0A0W1AIJ5_9GAMM</name>
<dbReference type="Proteomes" id="UP000054662">
    <property type="component" value="Unassembled WGS sequence"/>
</dbReference>
<accession>A0A0W1AIJ5</accession>
<proteinExistence type="predicted"/>
<protein>
    <submittedName>
        <fullName evidence="1">Uncharacterized protein</fullName>
    </submittedName>
</protein>
<reference evidence="1 2" key="1">
    <citation type="submission" date="2015-11" db="EMBL/GenBank/DDBJ databases">
        <title>Genomic analysis of 38 Legionella species identifies large and diverse effector repertoires.</title>
        <authorList>
            <person name="Burstein D."/>
            <person name="Amaro F."/>
            <person name="Zusman T."/>
            <person name="Lifshitz Z."/>
            <person name="Cohen O."/>
            <person name="Gilbert J.A."/>
            <person name="Pupko T."/>
            <person name="Shuman H.A."/>
            <person name="Segal G."/>
        </authorList>
    </citation>
    <scope>NUCLEOTIDE SEQUENCE [LARGE SCALE GENOMIC DNA]</scope>
    <source>
        <strain evidence="1 2">ATCC 49508</strain>
    </source>
</reference>
<evidence type="ECO:0000313" key="2">
    <source>
        <dbReference type="Proteomes" id="UP000054662"/>
    </source>
</evidence>
<comment type="caution">
    <text evidence="1">The sequence shown here is derived from an EMBL/GenBank/DDBJ whole genome shotgun (WGS) entry which is preliminary data.</text>
</comment>
<dbReference type="EMBL" id="LNZC01000007">
    <property type="protein sequence ID" value="KTD81194.1"/>
    <property type="molecule type" value="Genomic_DNA"/>
</dbReference>
<sequence>MQLIAPALLVNALDHFELRELLIEDLTLAPAEDTNSYAKWIMAFWLGSSITRNALLASFNKETLAVCPYLDWGYFCVLTIDRHLSLLQKDSQAYRILHRISASFFLHFNEHYTCLQQAPKVLFYPLIHGVGALSVIPDCSVEEKKIVMSAKILCVELLSQLMRWTQITPFMNPVTSTPLFTPRPFSIKHNRFNLKQHITELLTSSCMPLHPFSPQSFEIERVAMPTLSIYKFLLSGHDGVILEGLRIRQRQKHSDTTVLALVGQLQLEHGYIHQIQHTLPEFFNAEVVLINHRNFSLHASKRADTLGDIVLDVIAFAKHEVSRKKSLVLYGMCGGAGPMLFVAEHLMKHQIPFKIILDRFAESYSSFYDYKTINRRNHLVKQIRNEVSLCHFQHSPFLWLLLDVMAYWFVLLALCIVRIPSRFDSIVQQIPECDLLILQAKGPKTLQSPLCKSSDSRKCSSKLRAVFVDMMVHPEHELRNTVKDQRNQKKLVLKTLKRDALMLISCVTYDPGLECLFKRFRDFFDACLQCIANEKLTLTTSVETARPLDIHCLPLTFLGTRNHLPVSQFIYGFYAKPSMPSAHSINLLDSSVIESLIKRVEAHYCDKESEYSKQFSSFLNAFITRIKNNASFIGNLADRLAITSQHNLVCIIQELKDGAQPIRQIESESNFNQLSNQPG</sequence>
<organism evidence="1 2">
    <name type="scientific">Legionella worsleiensis</name>
    <dbReference type="NCBI Taxonomy" id="45076"/>
    <lineage>
        <taxon>Bacteria</taxon>
        <taxon>Pseudomonadati</taxon>
        <taxon>Pseudomonadota</taxon>
        <taxon>Gammaproteobacteria</taxon>
        <taxon>Legionellales</taxon>
        <taxon>Legionellaceae</taxon>
        <taxon>Legionella</taxon>
    </lineage>
</organism>
<dbReference type="PATRIC" id="fig|45076.6.peg.947"/>
<keyword evidence="2" id="KW-1185">Reference proteome</keyword>
<gene>
    <name evidence="1" type="ORF">Lwor_0872</name>
</gene>
<evidence type="ECO:0000313" key="1">
    <source>
        <dbReference type="EMBL" id="KTD81194.1"/>
    </source>
</evidence>
<dbReference type="AlphaFoldDB" id="A0A0W1AIJ5"/>
<dbReference type="RefSeq" id="WP_058492697.1">
    <property type="nucleotide sequence ID" value="NZ_CBCRUR010000014.1"/>
</dbReference>